<sequence>MGTVTPSAVHGAAMKLALGGEEDGMDDWIARLEEEWSQEAKRKDEDGQAQPCLQPWLPPCADPPPALSHGDGLQSGGARATETGRLGSGQTPRPAPPQRSARDAPHPVQAAAALAVEAKVAAMAWPVQADADGAAETESTPSTLPSLPGKGEAAGRRSSAAQIDEPHLEAKLEPSPRGKNQENDVVGASLPATASSTPPQRLPAPAEEPPVLSRPQTTEAAPRIDAGLPAQPLRLAGERIAERPPSQGRPLPVAVESPNMVPTPRGSAPATRSTQLRELISSHGGREPDAPPVVSVADKPAAGSASPLFAADSRPAMEAPAAGTASHAEPVLERKLSPRAEKTAEAPPAGDAREARRASHDAGSAMSSSAPAEGAAVGRQTQSEPMPQPKLAPDGLPAASEVLPQPAWEHPLAKADNRQALAIAPAPASAPPVSDWRPAAAPSSMPGPSPQPARRVAAAPRKPSEATPDVMAYGAAGNQVLPLRPREAEPEPLLPSAKRKSAPVKPAETEPAPAPPGLSYRFQRWGGEHAVTIQTQVGTAGLQLQLLPSDSLVQQRLSDQWQSGNPQQWSLGRDGGEKRQDPQPQAEQEEDD</sequence>
<feature type="region of interest" description="Disordered" evidence="1">
    <location>
        <begin position="131"/>
        <end position="521"/>
    </location>
</feature>
<gene>
    <name evidence="3" type="ORF">ABGV49_00210</name>
</gene>
<feature type="compositionally biased region" description="Polar residues" evidence="1">
    <location>
        <begin position="555"/>
        <end position="570"/>
    </location>
</feature>
<dbReference type="Pfam" id="PF02510">
    <property type="entry name" value="SPAN"/>
    <property type="match status" value="1"/>
</dbReference>
<dbReference type="EMBL" id="JBDOJC010000001">
    <property type="protein sequence ID" value="MEO2215489.1"/>
    <property type="molecule type" value="Genomic_DNA"/>
</dbReference>
<feature type="region of interest" description="Disordered" evidence="1">
    <location>
        <begin position="36"/>
        <end position="110"/>
    </location>
</feature>
<feature type="compositionally biased region" description="Low complexity" evidence="1">
    <location>
        <begin position="452"/>
        <end position="461"/>
    </location>
</feature>
<dbReference type="RefSeq" id="WP_347369286.1">
    <property type="nucleotide sequence ID" value="NZ_JBDOJC010000001.1"/>
</dbReference>
<feature type="compositionally biased region" description="Basic and acidic residues" evidence="1">
    <location>
        <begin position="330"/>
        <end position="344"/>
    </location>
</feature>
<name>A0ABV0F5Z3_9NEIS</name>
<evidence type="ECO:0000256" key="1">
    <source>
        <dbReference type="SAM" id="MobiDB-lite"/>
    </source>
</evidence>
<proteinExistence type="predicted"/>
<reference evidence="3 4" key="1">
    <citation type="submission" date="2024-05" db="EMBL/GenBank/DDBJ databases">
        <authorList>
            <person name="De Oliveira J.P."/>
            <person name="Noriler S.A."/>
            <person name="De Oliveira A.G."/>
            <person name="Sipoli D.S."/>
        </authorList>
    </citation>
    <scope>NUCLEOTIDE SEQUENCE [LARGE SCALE GENOMIC DNA]</scope>
    <source>
        <strain evidence="3 4">LABIM189</strain>
    </source>
</reference>
<organism evidence="3 4">
    <name type="scientific">Chromobacterium vaccinii</name>
    <dbReference type="NCBI Taxonomy" id="1108595"/>
    <lineage>
        <taxon>Bacteria</taxon>
        <taxon>Pseudomonadati</taxon>
        <taxon>Pseudomonadota</taxon>
        <taxon>Betaproteobacteria</taxon>
        <taxon>Neisseriales</taxon>
        <taxon>Chromobacteriaceae</taxon>
        <taxon>Chromobacterium</taxon>
    </lineage>
</organism>
<accession>A0ABV0F5Z3</accession>
<dbReference type="Proteomes" id="UP001455709">
    <property type="component" value="Unassembled WGS sequence"/>
</dbReference>
<keyword evidence="4" id="KW-1185">Reference proteome</keyword>
<evidence type="ECO:0000313" key="4">
    <source>
        <dbReference type="Proteomes" id="UP001455709"/>
    </source>
</evidence>
<comment type="caution">
    <text evidence="3">The sequence shown here is derived from an EMBL/GenBank/DDBJ whole genome shotgun (WGS) entry which is preliminary data.</text>
</comment>
<dbReference type="InterPro" id="IPR056746">
    <property type="entry name" value="SPAN_dom"/>
</dbReference>
<feature type="domain" description="Surface presentation of antigen" evidence="2">
    <location>
        <begin position="517"/>
        <end position="591"/>
    </location>
</feature>
<evidence type="ECO:0000313" key="3">
    <source>
        <dbReference type="EMBL" id="MEO2215489.1"/>
    </source>
</evidence>
<feature type="region of interest" description="Disordered" evidence="1">
    <location>
        <begin position="555"/>
        <end position="592"/>
    </location>
</feature>
<feature type="compositionally biased region" description="Basic and acidic residues" evidence="1">
    <location>
        <begin position="351"/>
        <end position="360"/>
    </location>
</feature>
<feature type="compositionally biased region" description="Pro residues" evidence="1">
    <location>
        <begin position="56"/>
        <end position="66"/>
    </location>
</feature>
<feature type="compositionally biased region" description="Basic and acidic residues" evidence="1">
    <location>
        <begin position="36"/>
        <end position="46"/>
    </location>
</feature>
<evidence type="ECO:0000259" key="2">
    <source>
        <dbReference type="Pfam" id="PF02510"/>
    </source>
</evidence>
<protein>
    <submittedName>
        <fullName evidence="3">Type III secretion system needle length determinant, SpaN/EivJ family</fullName>
    </submittedName>
</protein>
<feature type="compositionally biased region" description="Basic and acidic residues" evidence="1">
    <location>
        <begin position="164"/>
        <end position="182"/>
    </location>
</feature>